<dbReference type="EMBL" id="NGJK01000097">
    <property type="protein sequence ID" value="RAP02348.1"/>
    <property type="molecule type" value="Genomic_DNA"/>
</dbReference>
<proteinExistence type="inferred from homology"/>
<dbReference type="Gene3D" id="1.20.1440.50">
    <property type="entry name" value="Ta0600-like"/>
    <property type="match status" value="1"/>
</dbReference>
<reference evidence="3 4" key="1">
    <citation type="submission" date="2017-05" db="EMBL/GenBank/DDBJ databases">
        <title>Host range expansion of the Methanosphaera genus to humans and monogastric animals involves recent and extensive reduction in genome content.</title>
        <authorList>
            <person name="Hoedt E.C."/>
            <person name="Volmer J.G."/>
            <person name="Parks D.H."/>
            <person name="Rosewarne C.P."/>
            <person name="Denman S.E."/>
            <person name="Mcsweeney C.S."/>
            <person name="O Cuiv P."/>
            <person name="Hugenholtz P."/>
            <person name="Tyson G.W."/>
            <person name="Morrison M."/>
        </authorList>
    </citation>
    <scope>NUCLEOTIDE SEQUENCE [LARGE SCALE GENOMIC DNA]</scope>
    <source>
        <strain evidence="3 4">PA5</strain>
    </source>
</reference>
<evidence type="ECO:0000256" key="1">
    <source>
        <dbReference type="ARBA" id="ARBA00005958"/>
    </source>
</evidence>
<comment type="caution">
    <text evidence="3">The sequence shown here is derived from an EMBL/GenBank/DDBJ whole genome shotgun (WGS) entry which is preliminary data.</text>
</comment>
<sequence length="88" mass="9835">MSDIMNNEEIFSNCTEILSQIINDTSVPRNIRKAAEDSTNLLAKDEEPTIKASTVISILDDISNDPNIPIHARILIWNILSELEAVKD</sequence>
<dbReference type="Pfam" id="PF03685">
    <property type="entry name" value="UPF0147"/>
    <property type="match status" value="1"/>
</dbReference>
<comment type="similarity">
    <text evidence="1 2">Belongs to the UPF0147 family.</text>
</comment>
<evidence type="ECO:0000313" key="3">
    <source>
        <dbReference type="EMBL" id="RAP02348.1"/>
    </source>
</evidence>
<dbReference type="InterPro" id="IPR005354">
    <property type="entry name" value="UPF0147"/>
</dbReference>
<dbReference type="SUPFAM" id="SSF158436">
    <property type="entry name" value="Ta0600-like"/>
    <property type="match status" value="1"/>
</dbReference>
<evidence type="ECO:0000313" key="4">
    <source>
        <dbReference type="Proteomes" id="UP000248557"/>
    </source>
</evidence>
<dbReference type="OMA" id="RTIIWEV"/>
<organism evidence="3 4">
    <name type="scientific">Methanosphaera stadtmanae</name>
    <dbReference type="NCBI Taxonomy" id="2317"/>
    <lineage>
        <taxon>Archaea</taxon>
        <taxon>Methanobacteriati</taxon>
        <taxon>Methanobacteriota</taxon>
        <taxon>Methanomada group</taxon>
        <taxon>Methanobacteria</taxon>
        <taxon>Methanobacteriales</taxon>
        <taxon>Methanobacteriaceae</taxon>
        <taxon>Methanosphaera</taxon>
    </lineage>
</organism>
<evidence type="ECO:0000256" key="2">
    <source>
        <dbReference type="HAMAP-Rule" id="MF_00342"/>
    </source>
</evidence>
<protein>
    <recommendedName>
        <fullName evidence="2">UPF0147 protein CA615_07955</fullName>
    </recommendedName>
</protein>
<dbReference type="InterPro" id="IPR023130">
    <property type="entry name" value="Ta0600-like_sf"/>
</dbReference>
<name>A0A328Q7A1_9EURY</name>
<dbReference type="AlphaFoldDB" id="A0A328Q7A1"/>
<dbReference type="Proteomes" id="UP000248557">
    <property type="component" value="Unassembled WGS sequence"/>
</dbReference>
<dbReference type="HAMAP" id="MF_00342">
    <property type="entry name" value="UPF0147"/>
    <property type="match status" value="1"/>
</dbReference>
<accession>A0A328Q7A1</accession>
<gene>
    <name evidence="3" type="ORF">CA615_07955</name>
</gene>
<dbReference type="NCBIfam" id="NF003319">
    <property type="entry name" value="PRK04330.1"/>
    <property type="match status" value="1"/>
</dbReference>